<evidence type="ECO:0000313" key="4">
    <source>
        <dbReference type="Proteomes" id="UP001392437"/>
    </source>
</evidence>
<proteinExistence type="predicted"/>
<comment type="caution">
    <text evidence="3">The sequence shown here is derived from an EMBL/GenBank/DDBJ whole genome shotgun (WGS) entry which is preliminary data.</text>
</comment>
<evidence type="ECO:0000313" key="3">
    <source>
        <dbReference type="EMBL" id="KAK8092547.1"/>
    </source>
</evidence>
<organism evidence="3 4">
    <name type="scientific">Apiospora kogelbergensis</name>
    <dbReference type="NCBI Taxonomy" id="1337665"/>
    <lineage>
        <taxon>Eukaryota</taxon>
        <taxon>Fungi</taxon>
        <taxon>Dikarya</taxon>
        <taxon>Ascomycota</taxon>
        <taxon>Pezizomycotina</taxon>
        <taxon>Sordariomycetes</taxon>
        <taxon>Xylariomycetidae</taxon>
        <taxon>Amphisphaeriales</taxon>
        <taxon>Apiosporaceae</taxon>
        <taxon>Apiospora</taxon>
    </lineage>
</organism>
<keyword evidence="2" id="KW-0732">Signal</keyword>
<name>A0AAW0Q3Q5_9PEZI</name>
<dbReference type="Proteomes" id="UP001392437">
    <property type="component" value="Unassembled WGS sequence"/>
</dbReference>
<evidence type="ECO:0000256" key="2">
    <source>
        <dbReference type="SAM" id="SignalP"/>
    </source>
</evidence>
<reference evidence="3 4" key="1">
    <citation type="submission" date="2023-01" db="EMBL/GenBank/DDBJ databases">
        <title>Analysis of 21 Apiospora genomes using comparative genomics revels a genus with tremendous synthesis potential of carbohydrate active enzymes and secondary metabolites.</title>
        <authorList>
            <person name="Sorensen T."/>
        </authorList>
    </citation>
    <scope>NUCLEOTIDE SEQUENCE [LARGE SCALE GENOMIC DNA]</scope>
    <source>
        <strain evidence="3 4">CBS 117206</strain>
    </source>
</reference>
<keyword evidence="4" id="KW-1185">Reference proteome</keyword>
<protein>
    <recommendedName>
        <fullName evidence="5">Hydrophobin</fullName>
    </recommendedName>
</protein>
<sequence length="100" mass="10371">MQFSQLSAILLAAVATAMPAPANPSGHELTTRGDDPDGGYDTNDMPSTCDNMSTQVCCNGLLTCVVQVLGAYCGEGVYCCETDSGVGNFINIDALNCVQL</sequence>
<feature type="chain" id="PRO_5043833295" description="Hydrophobin" evidence="2">
    <location>
        <begin position="23"/>
        <end position="100"/>
    </location>
</feature>
<dbReference type="EMBL" id="JAQQWP010000013">
    <property type="protein sequence ID" value="KAK8092547.1"/>
    <property type="molecule type" value="Genomic_DNA"/>
</dbReference>
<accession>A0AAW0Q3Q5</accession>
<feature type="region of interest" description="Disordered" evidence="1">
    <location>
        <begin position="20"/>
        <end position="44"/>
    </location>
</feature>
<feature type="signal peptide" evidence="2">
    <location>
        <begin position="1"/>
        <end position="22"/>
    </location>
</feature>
<dbReference type="AlphaFoldDB" id="A0AAW0Q3Q5"/>
<evidence type="ECO:0000256" key="1">
    <source>
        <dbReference type="SAM" id="MobiDB-lite"/>
    </source>
</evidence>
<evidence type="ECO:0008006" key="5">
    <source>
        <dbReference type="Google" id="ProtNLM"/>
    </source>
</evidence>
<gene>
    <name evidence="3" type="ORF">PG999_014746</name>
</gene>